<dbReference type="Gene3D" id="3.30.60.20">
    <property type="match status" value="2"/>
</dbReference>
<dbReference type="PROSITE" id="PS50004">
    <property type="entry name" value="C2"/>
    <property type="match status" value="1"/>
</dbReference>
<feature type="compositionally biased region" description="Low complexity" evidence="3">
    <location>
        <begin position="127"/>
        <end position="139"/>
    </location>
</feature>
<keyword evidence="2" id="KW-0862">Zinc</keyword>
<feature type="transmembrane region" description="Helical" evidence="4">
    <location>
        <begin position="740"/>
        <end position="770"/>
    </location>
</feature>
<protein>
    <recommendedName>
        <fullName evidence="9">Phorbol-ester/DAG-type domain-containing protein</fullName>
    </recommendedName>
</protein>
<dbReference type="OrthoDB" id="10549878at2759"/>
<feature type="domain" description="Phorbol-ester/DAG-type" evidence="6">
    <location>
        <begin position="335"/>
        <end position="391"/>
    </location>
</feature>
<evidence type="ECO:0008006" key="9">
    <source>
        <dbReference type="Google" id="ProtNLM"/>
    </source>
</evidence>
<dbReference type="SUPFAM" id="SSF49562">
    <property type="entry name" value="C2 domain (Calcium/lipid-binding domain, CaLB)"/>
    <property type="match status" value="1"/>
</dbReference>
<dbReference type="PROSITE" id="PS00479">
    <property type="entry name" value="ZF_DAG_PE_1"/>
    <property type="match status" value="1"/>
</dbReference>
<evidence type="ECO:0000256" key="2">
    <source>
        <dbReference type="ARBA" id="ARBA00022833"/>
    </source>
</evidence>
<comment type="caution">
    <text evidence="7">The sequence shown here is derived from an EMBL/GenBank/DDBJ whole genome shotgun (WGS) entry which is preliminary data.</text>
</comment>
<sequence>MTEQHIHRFAPAVIPLFENCEFCGERILSAFNPAYQCSLCLKYCHKQCCETADSISPCTGKPESTVNQEQLFTLFPVNRPIGESTIHFYDTMVKAPFLKKEDNDESPSEEHISLRSNRYLNKHVSDSDSMTSESVSSKSGLAGSIPTTDETNEIDLSTVAFKAPYTSAQHRNSFQVDDDILSSPGFLTVIIQQATDLDVPANRPNCNIYAKVTLLPWGNERYSTSSTPLNEGYPDWEGHSNSLSFDYPGALPKVNPMIRITIKCERSLLSLKKTVLGVVQVPLRKFLVAINQYNDNWYPVFKNGAKTDGKVRVSFMFCPDPTKTSGTPTVNPQKTHYFEKQILDSAVFSADCPVCRKSLFSGIVDSIYRCKVCGMAVHGNCRERAKGIFKCVPLKKHSDAVTGEALSDKLMRSIKKDHLNLYDQPIGYLSLYMNQITLFNLRNKHKTLFLQLSCDQIEQSSPAIPFASVIDINSDEFQFSWLIFDPAATLTITLKDRISLQSLGFVKLSLQQIEYEQSETDLDQAPLYNPLAVDRCQRTLTIKTYDLLHKSSTSLNTIGSLSFAVYYKEQPQNLLSSQQPPLPPLPDMTPASASALWVRAWQIAKIFVDAAELVKFCVSWEFPPLSIAIVVGYFAGVVLFSFDYLHFYLLVGVILLLLTTFVLRKKHFIAKTIQTNEAALNSSYYQVTSSLIELVNTPVNQMKNTLSGATLVLFAANLCLTLTEKVYHLALWTHPEKTRFLLVLCIVGAIFSMVVPFKLILILFGCCVLFPKKVNLLPYIYAVINFVNSFPDDNQVFDLLCPAPQYTTTADGVQHKLNRGYCQSLEEVMIVEGESSLWKMRCIGLGYDGIVRRWSCEEDVDRMKGFPLFCKDAVVSKNTAVSLRELAAHGIEDDCDWTAEVSNCVMVEVMGKPAPFLFSFCDEEARNSFVNYLCE</sequence>
<dbReference type="SUPFAM" id="SSF57889">
    <property type="entry name" value="Cysteine-rich domain"/>
    <property type="match status" value="2"/>
</dbReference>
<dbReference type="Pfam" id="PF00168">
    <property type="entry name" value="C2"/>
    <property type="match status" value="1"/>
</dbReference>
<feature type="domain" description="C2" evidence="5">
    <location>
        <begin position="166"/>
        <end position="298"/>
    </location>
</feature>
<evidence type="ECO:0000313" key="8">
    <source>
        <dbReference type="Proteomes" id="UP000078348"/>
    </source>
</evidence>
<keyword evidence="4" id="KW-0472">Membrane</keyword>
<dbReference type="EMBL" id="LXWW01000305">
    <property type="protein sequence ID" value="OAO13986.1"/>
    <property type="molecule type" value="Genomic_DNA"/>
</dbReference>
<feature type="region of interest" description="Disordered" evidence="3">
    <location>
        <begin position="125"/>
        <end position="149"/>
    </location>
</feature>
<dbReference type="InterPro" id="IPR002219">
    <property type="entry name" value="PKC_DAG/PE"/>
</dbReference>
<name>A0A196SCD1_BLAHN</name>
<dbReference type="CDD" id="cd00030">
    <property type="entry name" value="C2"/>
    <property type="match status" value="1"/>
</dbReference>
<feature type="transmembrane region" description="Helical" evidence="4">
    <location>
        <begin position="646"/>
        <end position="663"/>
    </location>
</feature>
<dbReference type="AlphaFoldDB" id="A0A196SCD1"/>
<dbReference type="InterPro" id="IPR046349">
    <property type="entry name" value="C1-like_sf"/>
</dbReference>
<dbReference type="GO" id="GO:0046872">
    <property type="term" value="F:metal ion binding"/>
    <property type="evidence" value="ECO:0007669"/>
    <property type="project" value="UniProtKB-KW"/>
</dbReference>
<dbReference type="CDD" id="cd00029">
    <property type="entry name" value="C1"/>
    <property type="match status" value="2"/>
</dbReference>
<keyword evidence="8" id="KW-1185">Reference proteome</keyword>
<evidence type="ECO:0000313" key="7">
    <source>
        <dbReference type="EMBL" id="OAO13986.1"/>
    </source>
</evidence>
<dbReference type="InterPro" id="IPR035892">
    <property type="entry name" value="C2_domain_sf"/>
</dbReference>
<evidence type="ECO:0000256" key="3">
    <source>
        <dbReference type="SAM" id="MobiDB-lite"/>
    </source>
</evidence>
<keyword evidence="1" id="KW-0479">Metal-binding</keyword>
<dbReference type="SMART" id="SM00109">
    <property type="entry name" value="C1"/>
    <property type="match status" value="2"/>
</dbReference>
<feature type="transmembrane region" description="Helical" evidence="4">
    <location>
        <begin position="706"/>
        <end position="728"/>
    </location>
</feature>
<gene>
    <name evidence="7" type="ORF">AV274_4332</name>
</gene>
<reference evidence="7 8" key="1">
    <citation type="submission" date="2016-05" db="EMBL/GenBank/DDBJ databases">
        <title>Nuclear genome of Blastocystis sp. subtype 1 NandII.</title>
        <authorList>
            <person name="Gentekaki E."/>
            <person name="Curtis B."/>
            <person name="Stairs C."/>
            <person name="Eme L."/>
            <person name="Herman E."/>
            <person name="Klimes V."/>
            <person name="Arias M.C."/>
            <person name="Elias M."/>
            <person name="Hilliou F."/>
            <person name="Klute M."/>
            <person name="Malik S.-B."/>
            <person name="Pightling A."/>
            <person name="Rachubinski R."/>
            <person name="Salas D."/>
            <person name="Schlacht A."/>
            <person name="Suga H."/>
            <person name="Archibald J."/>
            <person name="Ball S.G."/>
            <person name="Clark G."/>
            <person name="Dacks J."/>
            <person name="Van Der Giezen M."/>
            <person name="Tsaousis A."/>
            <person name="Roger A."/>
        </authorList>
    </citation>
    <scope>NUCLEOTIDE SEQUENCE [LARGE SCALE GENOMIC DNA]</scope>
    <source>
        <strain evidence="8">ATCC 50177 / NandII</strain>
    </source>
</reference>
<evidence type="ECO:0000259" key="5">
    <source>
        <dbReference type="PROSITE" id="PS50004"/>
    </source>
</evidence>
<keyword evidence="4" id="KW-0812">Transmembrane</keyword>
<dbReference type="InterPro" id="IPR000008">
    <property type="entry name" value="C2_dom"/>
</dbReference>
<keyword evidence="4" id="KW-1133">Transmembrane helix</keyword>
<dbReference type="Gene3D" id="2.60.40.150">
    <property type="entry name" value="C2 domain"/>
    <property type="match status" value="1"/>
</dbReference>
<dbReference type="PROSITE" id="PS50081">
    <property type="entry name" value="ZF_DAG_PE_2"/>
    <property type="match status" value="2"/>
</dbReference>
<dbReference type="Proteomes" id="UP000078348">
    <property type="component" value="Unassembled WGS sequence"/>
</dbReference>
<accession>A0A196SCD1</accession>
<organism evidence="7 8">
    <name type="scientific">Blastocystis sp. subtype 1 (strain ATCC 50177 / NandII)</name>
    <dbReference type="NCBI Taxonomy" id="478820"/>
    <lineage>
        <taxon>Eukaryota</taxon>
        <taxon>Sar</taxon>
        <taxon>Stramenopiles</taxon>
        <taxon>Bigyra</taxon>
        <taxon>Opalozoa</taxon>
        <taxon>Opalinata</taxon>
        <taxon>Blastocystidae</taxon>
        <taxon>Blastocystis</taxon>
    </lineage>
</organism>
<evidence type="ECO:0000259" key="6">
    <source>
        <dbReference type="PROSITE" id="PS50081"/>
    </source>
</evidence>
<evidence type="ECO:0000256" key="1">
    <source>
        <dbReference type="ARBA" id="ARBA00022723"/>
    </source>
</evidence>
<evidence type="ECO:0000256" key="4">
    <source>
        <dbReference type="SAM" id="Phobius"/>
    </source>
</evidence>
<feature type="domain" description="Phorbol-ester/DAG-type" evidence="6">
    <location>
        <begin position="6"/>
        <end position="58"/>
    </location>
</feature>
<proteinExistence type="predicted"/>
<feature type="transmembrane region" description="Helical" evidence="4">
    <location>
        <begin position="622"/>
        <end position="640"/>
    </location>
</feature>